<dbReference type="PANTHER" id="PTHR43166">
    <property type="entry name" value="AMINO ACID IMPORT ATP-BINDING PROTEIN"/>
    <property type="match status" value="1"/>
</dbReference>
<dbReference type="Pfam" id="PF00005">
    <property type="entry name" value="ABC_tran"/>
    <property type="match status" value="1"/>
</dbReference>
<dbReference type="InterPro" id="IPR050086">
    <property type="entry name" value="MetN_ABC_transporter-like"/>
</dbReference>
<dbReference type="PIRSF" id="PIRSF039085">
    <property type="entry name" value="ABC_ATPase_HisP"/>
    <property type="match status" value="1"/>
</dbReference>
<dbReference type="PANTHER" id="PTHR43166:SF9">
    <property type="entry name" value="GLUTAMATE_ASPARTATE IMPORT ATP-BINDING PROTEIN GLTL"/>
    <property type="match status" value="1"/>
</dbReference>
<evidence type="ECO:0000256" key="5">
    <source>
        <dbReference type="ARBA" id="ARBA00022741"/>
    </source>
</evidence>
<comment type="subcellular location">
    <subcellularLocation>
        <location evidence="1">Cell membrane</location>
        <topology evidence="1">Peripheral membrane protein</topology>
    </subcellularLocation>
</comment>
<dbReference type="RefSeq" id="WP_281067093.1">
    <property type="nucleotide sequence ID" value="NZ_BAAAJV010000018.1"/>
</dbReference>
<evidence type="ECO:0000256" key="6">
    <source>
        <dbReference type="ARBA" id="ARBA00022840"/>
    </source>
</evidence>
<evidence type="ECO:0000313" key="12">
    <source>
        <dbReference type="Proteomes" id="UP000698222"/>
    </source>
</evidence>
<keyword evidence="4" id="KW-1003">Cell membrane</keyword>
<dbReference type="CDD" id="cd03262">
    <property type="entry name" value="ABC_HisP_GlnQ"/>
    <property type="match status" value="1"/>
</dbReference>
<reference evidence="11 12" key="1">
    <citation type="submission" date="2021-03" db="EMBL/GenBank/DDBJ databases">
        <title>Sequencing the genomes of 1000 actinobacteria strains.</title>
        <authorList>
            <person name="Klenk H.-P."/>
        </authorList>
    </citation>
    <scope>NUCLEOTIDE SEQUENCE [LARGE SCALE GENOMIC DNA]</scope>
    <source>
        <strain evidence="11 12">DSM 14564</strain>
    </source>
</reference>
<proteinExistence type="inferred from homology"/>
<feature type="region of interest" description="Disordered" evidence="9">
    <location>
        <begin position="1"/>
        <end position="57"/>
    </location>
</feature>
<keyword evidence="12" id="KW-1185">Reference proteome</keyword>
<dbReference type="SMART" id="SM00382">
    <property type="entry name" value="AAA"/>
    <property type="match status" value="1"/>
</dbReference>
<dbReference type="Proteomes" id="UP000698222">
    <property type="component" value="Unassembled WGS sequence"/>
</dbReference>
<evidence type="ECO:0000256" key="7">
    <source>
        <dbReference type="ARBA" id="ARBA00022970"/>
    </source>
</evidence>
<dbReference type="InterPro" id="IPR027417">
    <property type="entry name" value="P-loop_NTPase"/>
</dbReference>
<evidence type="ECO:0000256" key="3">
    <source>
        <dbReference type="ARBA" id="ARBA00022448"/>
    </source>
</evidence>
<dbReference type="InterPro" id="IPR003439">
    <property type="entry name" value="ABC_transporter-like_ATP-bd"/>
</dbReference>
<keyword evidence="3" id="KW-0813">Transport</keyword>
<dbReference type="GO" id="GO:0005524">
    <property type="term" value="F:ATP binding"/>
    <property type="evidence" value="ECO:0007669"/>
    <property type="project" value="UniProtKB-KW"/>
</dbReference>
<gene>
    <name evidence="11" type="ORF">JOF44_002193</name>
</gene>
<dbReference type="PROSITE" id="PS50893">
    <property type="entry name" value="ABC_TRANSPORTER_2"/>
    <property type="match status" value="1"/>
</dbReference>
<dbReference type="EMBL" id="JAGIOC010000001">
    <property type="protein sequence ID" value="MBP2409290.1"/>
    <property type="molecule type" value="Genomic_DNA"/>
</dbReference>
<feature type="domain" description="ABC transporter" evidence="10">
    <location>
        <begin position="60"/>
        <end position="294"/>
    </location>
</feature>
<dbReference type="SUPFAM" id="SSF52540">
    <property type="entry name" value="P-loop containing nucleoside triphosphate hydrolases"/>
    <property type="match status" value="1"/>
</dbReference>
<evidence type="ECO:0000256" key="1">
    <source>
        <dbReference type="ARBA" id="ARBA00004202"/>
    </source>
</evidence>
<dbReference type="InterPro" id="IPR017871">
    <property type="entry name" value="ABC_transporter-like_CS"/>
</dbReference>
<name>A0ABS4YL07_9MICO</name>
<keyword evidence="8" id="KW-0472">Membrane</keyword>
<keyword evidence="11" id="KW-0378">Hydrolase</keyword>
<keyword evidence="5" id="KW-0547">Nucleotide-binding</keyword>
<evidence type="ECO:0000313" key="11">
    <source>
        <dbReference type="EMBL" id="MBP2409290.1"/>
    </source>
</evidence>
<comment type="similarity">
    <text evidence="2">Belongs to the ABC transporter superfamily.</text>
</comment>
<evidence type="ECO:0000256" key="2">
    <source>
        <dbReference type="ARBA" id="ARBA00005417"/>
    </source>
</evidence>
<keyword evidence="7" id="KW-0029">Amino-acid transport</keyword>
<dbReference type="InterPro" id="IPR003593">
    <property type="entry name" value="AAA+_ATPase"/>
</dbReference>
<evidence type="ECO:0000256" key="9">
    <source>
        <dbReference type="SAM" id="MobiDB-lite"/>
    </source>
</evidence>
<sequence>MNESSASSGAQDAKPTAHRARTTAPGSSARDAPGSSARDAPGSSARDAPGPSQQIGEPLISARGVDKFFGDFQALKNIDLDIRRGEVVALIGASGSGKSTLCRCLNRLETITHGEITIDGELLPEEGKELTKLRSDVGMVFQAFNLFPHLKAIDNVTLGPRRVRGLSKADADQQARELLERVGLADKASSLPTALSGGQQQRVAIARALAMKPKAMLFDEPTSALDPEVINEVLDVMTELAEQGMTMLVVTHEMGFARHVCDRVVYMDEGEIVEQGEPEEFFTAPRSDRAQAFLSKILAH</sequence>
<dbReference type="PROSITE" id="PS00211">
    <property type="entry name" value="ABC_TRANSPORTER_1"/>
    <property type="match status" value="1"/>
</dbReference>
<dbReference type="EC" id="3.6.3.-" evidence="11"/>
<dbReference type="GO" id="GO:0016787">
    <property type="term" value="F:hydrolase activity"/>
    <property type="evidence" value="ECO:0007669"/>
    <property type="project" value="UniProtKB-KW"/>
</dbReference>
<keyword evidence="6 11" id="KW-0067">ATP-binding</keyword>
<accession>A0ABS4YL07</accession>
<evidence type="ECO:0000256" key="4">
    <source>
        <dbReference type="ARBA" id="ARBA00022475"/>
    </source>
</evidence>
<organism evidence="11 12">
    <name type="scientific">Brachybacterium fresconis</name>
    <dbReference type="NCBI Taxonomy" id="173363"/>
    <lineage>
        <taxon>Bacteria</taxon>
        <taxon>Bacillati</taxon>
        <taxon>Actinomycetota</taxon>
        <taxon>Actinomycetes</taxon>
        <taxon>Micrococcales</taxon>
        <taxon>Dermabacteraceae</taxon>
        <taxon>Brachybacterium</taxon>
    </lineage>
</organism>
<protein>
    <submittedName>
        <fullName evidence="11">Glutamate transport system ATP-binding protein</fullName>
        <ecNumber evidence="11">3.6.3.-</ecNumber>
    </submittedName>
</protein>
<dbReference type="Gene3D" id="3.40.50.300">
    <property type="entry name" value="P-loop containing nucleotide triphosphate hydrolases"/>
    <property type="match status" value="1"/>
</dbReference>
<comment type="caution">
    <text evidence="11">The sequence shown here is derived from an EMBL/GenBank/DDBJ whole genome shotgun (WGS) entry which is preliminary data.</text>
</comment>
<evidence type="ECO:0000259" key="10">
    <source>
        <dbReference type="PROSITE" id="PS50893"/>
    </source>
</evidence>
<evidence type="ECO:0000256" key="8">
    <source>
        <dbReference type="ARBA" id="ARBA00023136"/>
    </source>
</evidence>
<feature type="compositionally biased region" description="Polar residues" evidence="9">
    <location>
        <begin position="1"/>
        <end position="10"/>
    </location>
</feature>
<dbReference type="InterPro" id="IPR030679">
    <property type="entry name" value="ABC_ATPase_HisP-typ"/>
</dbReference>